<organism evidence="2 3">
    <name type="scientific">Candidatus Auribacter fodinae</name>
    <dbReference type="NCBI Taxonomy" id="2093366"/>
    <lineage>
        <taxon>Bacteria</taxon>
        <taxon>Pseudomonadati</taxon>
        <taxon>Candidatus Auribacterota</taxon>
        <taxon>Candidatus Auribacteria</taxon>
        <taxon>Candidatus Auribacterales</taxon>
        <taxon>Candidatus Auribacteraceae</taxon>
        <taxon>Candidatus Auribacter</taxon>
    </lineage>
</organism>
<dbReference type="AlphaFoldDB" id="A0A3A4R0Y3"/>
<evidence type="ECO:0000313" key="3">
    <source>
        <dbReference type="Proteomes" id="UP000266426"/>
    </source>
</evidence>
<dbReference type="EMBL" id="QZJZ01000071">
    <property type="protein sequence ID" value="RJP58076.1"/>
    <property type="molecule type" value="Genomic_DNA"/>
</dbReference>
<evidence type="ECO:0000313" key="2">
    <source>
        <dbReference type="EMBL" id="RJP58076.1"/>
    </source>
</evidence>
<dbReference type="InterPro" id="IPR024952">
    <property type="entry name" value="LPP20-like_dom"/>
</dbReference>
<dbReference type="Proteomes" id="UP000266426">
    <property type="component" value="Unassembled WGS sequence"/>
</dbReference>
<gene>
    <name evidence="2" type="ORF">C4541_08595</name>
</gene>
<protein>
    <recommendedName>
        <fullName evidence="1">Lipoprotein LPP20-like domain-containing protein</fullName>
    </recommendedName>
</protein>
<accession>A0A3A4R0Y3</accession>
<proteinExistence type="predicted"/>
<comment type="caution">
    <text evidence="2">The sequence shown here is derived from an EMBL/GenBank/DDBJ whole genome shotgun (WGS) entry which is preliminary data.</text>
</comment>
<sequence>MRISEILTVISVIGILSGTMTPRLSAETHAQRILKVKRAAQVDAYRQLSEMIKGLQINANTYVRDFVSENDQISTHFDDFIQGAKVLGEPRFTTETDGSITAEVDVQVTLAQVMEAISRISYYRGPDQPPLETNSMKEYVVKKEFIATGTANTGAPQASSDNGSGTYGSYKDSDFANMPGWDNVTAQGRLKAERAALTDARRNLAERVEGLQITGDTYVRDFITESDTVRTNLDTFIKGIKQISPYRYHPEGIVEVDVQVTIQDVVKELTTMQQHLVQKEHFFKRDIFRTVDFEKTIDVKEKKRIQATGTGTVAESDFFTPPVQAQPVAPAPASNVPDWARQTIIATGVGVPYRGEQGPAARVNAERAAEIDARRNLVEQIYGINIDSQTTIRDYVTQDDRVSTEVTAFLSGARRIGEPVYNEDGSVEVTVEVDLEELWYLIGQERR</sequence>
<evidence type="ECO:0000259" key="1">
    <source>
        <dbReference type="Pfam" id="PF02169"/>
    </source>
</evidence>
<reference evidence="2 3" key="1">
    <citation type="journal article" date="2017" name="ISME J.">
        <title>Energy and carbon metabolisms in a deep terrestrial subsurface fluid microbial community.</title>
        <authorList>
            <person name="Momper L."/>
            <person name="Jungbluth S.P."/>
            <person name="Lee M.D."/>
            <person name="Amend J.P."/>
        </authorList>
    </citation>
    <scope>NUCLEOTIDE SEQUENCE [LARGE SCALE GENOMIC DNA]</scope>
    <source>
        <strain evidence="2">SURF_26</strain>
    </source>
</reference>
<feature type="domain" description="Lipoprotein LPP20-like" evidence="1">
    <location>
        <begin position="185"/>
        <end position="260"/>
    </location>
</feature>
<dbReference type="Pfam" id="PF02169">
    <property type="entry name" value="LPP20"/>
    <property type="match status" value="1"/>
</dbReference>
<name>A0A3A4R0Y3_9BACT</name>